<feature type="transmembrane region" description="Helical" evidence="1">
    <location>
        <begin position="393"/>
        <end position="413"/>
    </location>
</feature>
<feature type="transmembrane region" description="Helical" evidence="1">
    <location>
        <begin position="203"/>
        <end position="224"/>
    </location>
</feature>
<reference evidence="3 4" key="1">
    <citation type="submission" date="2020-02" db="EMBL/GenBank/DDBJ databases">
        <authorList>
            <person name="Ferguson B K."/>
        </authorList>
    </citation>
    <scope>NUCLEOTIDE SEQUENCE [LARGE SCALE GENOMIC DNA]</scope>
</reference>
<evidence type="ECO:0000313" key="4">
    <source>
        <dbReference type="Proteomes" id="UP000479190"/>
    </source>
</evidence>
<feature type="signal peptide" evidence="2">
    <location>
        <begin position="1"/>
        <end position="22"/>
    </location>
</feature>
<keyword evidence="1" id="KW-1133">Transmembrane helix</keyword>
<evidence type="ECO:0000256" key="2">
    <source>
        <dbReference type="SAM" id="SignalP"/>
    </source>
</evidence>
<keyword evidence="4" id="KW-1185">Reference proteome</keyword>
<dbReference type="AlphaFoldDB" id="A0A6H5IAU9"/>
<feature type="chain" id="PRO_5026165052" evidence="2">
    <location>
        <begin position="23"/>
        <end position="415"/>
    </location>
</feature>
<accession>A0A6H5IAU9</accession>
<name>A0A6H5IAU9_9HYME</name>
<proteinExistence type="predicted"/>
<sequence>MFSRSFLVFFGVLALFALTISASPVIDDEHQENSFEIDLSELDDVESRNPALAIAVRVLAGAFRWAAKHCLKEAAQNCKQHWKHPKALVNCAKRKKIAEGVKKKSARPRCVWPRIRDWPAACSRQKSRAFDVYGNRRMYTYTRGATAAAETTTSTSSAARAASRENCTQTVSVTRDYARIRKQSYTGVYGSCFKQLHRGVQHIYTAAAAVVAYTYILIYVIITARTPLHTHTRLARENSEMLLAGIYNNAHAYTHSAHTLRAAAGSLSFFFFTSFTIPSQRKSRSQYLRLVYEFGKSLGFSTTTKKKNKNSTAASGPEVRFTEYTYARTTTTTTTTAAWPPSDDSNQVAGGCFCCCLVRRDTDEIMISGSAEAEPQLSRGIVYRRVDHNHPPLYLYIFDTINLTYAFAIASYVQE</sequence>
<keyword evidence="1" id="KW-0812">Transmembrane</keyword>
<organism evidence="3 4">
    <name type="scientific">Trichogramma brassicae</name>
    <dbReference type="NCBI Taxonomy" id="86971"/>
    <lineage>
        <taxon>Eukaryota</taxon>
        <taxon>Metazoa</taxon>
        <taxon>Ecdysozoa</taxon>
        <taxon>Arthropoda</taxon>
        <taxon>Hexapoda</taxon>
        <taxon>Insecta</taxon>
        <taxon>Pterygota</taxon>
        <taxon>Neoptera</taxon>
        <taxon>Endopterygota</taxon>
        <taxon>Hymenoptera</taxon>
        <taxon>Apocrita</taxon>
        <taxon>Proctotrupomorpha</taxon>
        <taxon>Chalcidoidea</taxon>
        <taxon>Trichogrammatidae</taxon>
        <taxon>Trichogramma</taxon>
    </lineage>
</organism>
<protein>
    <submittedName>
        <fullName evidence="3">Uncharacterized protein</fullName>
    </submittedName>
</protein>
<dbReference type="EMBL" id="CADCXV010000771">
    <property type="protein sequence ID" value="CAB0035117.1"/>
    <property type="molecule type" value="Genomic_DNA"/>
</dbReference>
<dbReference type="Proteomes" id="UP000479190">
    <property type="component" value="Unassembled WGS sequence"/>
</dbReference>
<keyword evidence="2" id="KW-0732">Signal</keyword>
<keyword evidence="1" id="KW-0472">Membrane</keyword>
<evidence type="ECO:0000313" key="3">
    <source>
        <dbReference type="EMBL" id="CAB0035117.1"/>
    </source>
</evidence>
<evidence type="ECO:0000256" key="1">
    <source>
        <dbReference type="SAM" id="Phobius"/>
    </source>
</evidence>
<gene>
    <name evidence="3" type="ORF">TBRA_LOCUS7015</name>
</gene>